<dbReference type="PIRSF" id="PIRSF017393">
    <property type="entry name" value="MTase_SAV2177"/>
    <property type="match status" value="1"/>
</dbReference>
<gene>
    <name evidence="1" type="ORF">F8566_30425</name>
</gene>
<dbReference type="SUPFAM" id="SSF53335">
    <property type="entry name" value="S-adenosyl-L-methionine-dependent methyltransferases"/>
    <property type="match status" value="1"/>
</dbReference>
<evidence type="ECO:0000313" key="2">
    <source>
        <dbReference type="Proteomes" id="UP000468735"/>
    </source>
</evidence>
<accession>A0A6H9YUD8</accession>
<dbReference type="RefSeq" id="WP_151565276.1">
    <property type="nucleotide sequence ID" value="NZ_WBMT01000015.1"/>
</dbReference>
<proteinExistence type="predicted"/>
<keyword evidence="2" id="KW-1185">Reference proteome</keyword>
<comment type="caution">
    <text evidence="1">The sequence shown here is derived from an EMBL/GenBank/DDBJ whole genome shotgun (WGS) entry which is preliminary data.</text>
</comment>
<sequence>MSPRHDEPDDLPSLTALTSAVASFTQASPARMYNYYLGGGDHYEIDRTAAHQVMAAAGGDNITRVARANLQFAGRAAAWAVTKIASSLVLDIGVGLVDDLPIPNLYEAVHEANREATLVGFDYDPIVVTHGRARGYTEVLSGDVRDIDAMLDHPDLAKLGKRVNLGQPTVAVLAAVLHFVGDDEDPARVLIRLHERLPADSALVFSHACSTQIDADTVAGMERGYDKARSQITFRSEEQIDALLNDAGWTPGMPLVDVERWAPPGEVAEQRDKPDPVTSVRCIGTVAFSSKAAA</sequence>
<dbReference type="InterPro" id="IPR029063">
    <property type="entry name" value="SAM-dependent_MTases_sf"/>
</dbReference>
<dbReference type="AlphaFoldDB" id="A0A6H9YUD8"/>
<dbReference type="Pfam" id="PF04672">
    <property type="entry name" value="Methyltransf_19"/>
    <property type="match status" value="1"/>
</dbReference>
<reference evidence="1 2" key="1">
    <citation type="submission" date="2019-09" db="EMBL/GenBank/DDBJ databases">
        <title>Actinomadura physcomitrii sp. nov., a novel actinomycete isolated from moss [Physcomitrium sphaericum (Ludw) Fuernr].</title>
        <authorList>
            <person name="Zhuang X."/>
            <person name="Liu C."/>
        </authorList>
    </citation>
    <scope>NUCLEOTIDE SEQUENCE [LARGE SCALE GENOMIC DNA]</scope>
    <source>
        <strain evidence="1 2">HMC1</strain>
    </source>
</reference>
<dbReference type="InterPro" id="IPR006764">
    <property type="entry name" value="SAM_dep_MeTrfase_SAV2177_type"/>
</dbReference>
<dbReference type="OrthoDB" id="3468913at2"/>
<dbReference type="Gene3D" id="3.40.50.150">
    <property type="entry name" value="Vaccinia Virus protein VP39"/>
    <property type="match status" value="1"/>
</dbReference>
<evidence type="ECO:0008006" key="3">
    <source>
        <dbReference type="Google" id="ProtNLM"/>
    </source>
</evidence>
<dbReference type="Proteomes" id="UP000468735">
    <property type="component" value="Unassembled WGS sequence"/>
</dbReference>
<organism evidence="1 2">
    <name type="scientific">Actinomadura rudentiformis</name>
    <dbReference type="NCBI Taxonomy" id="359158"/>
    <lineage>
        <taxon>Bacteria</taxon>
        <taxon>Bacillati</taxon>
        <taxon>Actinomycetota</taxon>
        <taxon>Actinomycetes</taxon>
        <taxon>Streptosporangiales</taxon>
        <taxon>Thermomonosporaceae</taxon>
        <taxon>Actinomadura</taxon>
    </lineage>
</organism>
<evidence type="ECO:0000313" key="1">
    <source>
        <dbReference type="EMBL" id="KAB2344908.1"/>
    </source>
</evidence>
<protein>
    <recommendedName>
        <fullName evidence="3">SAM-dependent methyltransferase</fullName>
    </recommendedName>
</protein>
<name>A0A6H9YUD8_9ACTN</name>
<dbReference type="EMBL" id="WBMT01000015">
    <property type="protein sequence ID" value="KAB2344908.1"/>
    <property type="molecule type" value="Genomic_DNA"/>
</dbReference>